<organism evidence="3 4">
    <name type="scientific">Blomia tropicalis</name>
    <name type="common">Mite</name>
    <dbReference type="NCBI Taxonomy" id="40697"/>
    <lineage>
        <taxon>Eukaryota</taxon>
        <taxon>Metazoa</taxon>
        <taxon>Ecdysozoa</taxon>
        <taxon>Arthropoda</taxon>
        <taxon>Chelicerata</taxon>
        <taxon>Arachnida</taxon>
        <taxon>Acari</taxon>
        <taxon>Acariformes</taxon>
        <taxon>Sarcoptiformes</taxon>
        <taxon>Astigmata</taxon>
        <taxon>Glycyphagoidea</taxon>
        <taxon>Echimyopodidae</taxon>
        <taxon>Blomia</taxon>
    </lineage>
</organism>
<dbReference type="InterPro" id="IPR048346">
    <property type="entry name" value="Sarcoglycan_N"/>
</dbReference>
<keyword evidence="4" id="KW-1185">Reference proteome</keyword>
<dbReference type="Pfam" id="PF05510">
    <property type="entry name" value="Sarcoglycan_2"/>
    <property type="match status" value="1"/>
</dbReference>
<dbReference type="PANTHER" id="PTHR10132">
    <property type="entry name" value="ALPHA-/EPSILON-SARCOGLYCAN FAMILY MEMBER"/>
    <property type="match status" value="1"/>
</dbReference>
<feature type="domain" description="Sarcoglycan alpha/epsilon N-terminal" evidence="1">
    <location>
        <begin position="51"/>
        <end position="113"/>
    </location>
</feature>
<dbReference type="AlphaFoldDB" id="A0A9Q0RIN8"/>
<name>A0A9Q0RIN8_BLOTA</name>
<dbReference type="Pfam" id="PF20989">
    <property type="entry name" value="Sarcoglycan_2_C"/>
    <property type="match status" value="1"/>
</dbReference>
<proteinExistence type="predicted"/>
<evidence type="ECO:0000313" key="3">
    <source>
        <dbReference type="EMBL" id="KAJ6215856.1"/>
    </source>
</evidence>
<evidence type="ECO:0000313" key="4">
    <source>
        <dbReference type="Proteomes" id="UP001142055"/>
    </source>
</evidence>
<sequence>MLIALHQCFIDNFIYCKTGVNAIDDDINTIYTTELFHTAYWLNDTARHFNQSDYEQIDIMPMLAGYPDLPSWMMFYRRSHSPIVYFYGSPPKGEDGDIEIEMILIDRFTFNHTKDRLHYRILSKNETYKYEVQIKLFDIDLEDFIQQNRSKSMMDIFRRRLWRTNATIYLTNLYQPSKIGFSFPLDPTEKEGLVVRIGSVEPYTPELLKLEDETMVIRHRNPCPKRFRLTTAEYIFREHKFRVDWCGFRLHTVENVTKDE</sequence>
<dbReference type="EMBL" id="JAPWDV010000004">
    <property type="protein sequence ID" value="KAJ6215856.1"/>
    <property type="molecule type" value="Genomic_DNA"/>
</dbReference>
<evidence type="ECO:0000259" key="2">
    <source>
        <dbReference type="Pfam" id="PF20989"/>
    </source>
</evidence>
<evidence type="ECO:0000259" key="1">
    <source>
        <dbReference type="Pfam" id="PF05510"/>
    </source>
</evidence>
<dbReference type="InterPro" id="IPR048347">
    <property type="entry name" value="Sarcoglycan_C"/>
</dbReference>
<dbReference type="InterPro" id="IPR008908">
    <property type="entry name" value="Sarcoglycan_alpha/epsilon"/>
</dbReference>
<feature type="domain" description="Sarcoglycan alpha/epsilon second" evidence="2">
    <location>
        <begin position="129"/>
        <end position="250"/>
    </location>
</feature>
<reference evidence="3" key="1">
    <citation type="submission" date="2022-12" db="EMBL/GenBank/DDBJ databases">
        <title>Genome assemblies of Blomia tropicalis.</title>
        <authorList>
            <person name="Cui Y."/>
        </authorList>
    </citation>
    <scope>NUCLEOTIDE SEQUENCE</scope>
    <source>
        <tissue evidence="3">Adult mites</tissue>
    </source>
</reference>
<protein>
    <submittedName>
        <fullName evidence="3">Uncharacterized protein</fullName>
    </submittedName>
</protein>
<accession>A0A9Q0RIN8</accession>
<dbReference type="PANTHER" id="PTHR10132:SF14">
    <property type="entry name" value="SARCOGLYCAN ALPHA, ISOFORM C"/>
    <property type="match status" value="1"/>
</dbReference>
<gene>
    <name evidence="3" type="ORF">RDWZM_010356</name>
</gene>
<dbReference type="GO" id="GO:0016012">
    <property type="term" value="C:sarcoglycan complex"/>
    <property type="evidence" value="ECO:0007669"/>
    <property type="project" value="InterPro"/>
</dbReference>
<comment type="caution">
    <text evidence="3">The sequence shown here is derived from an EMBL/GenBank/DDBJ whole genome shotgun (WGS) entry which is preliminary data.</text>
</comment>
<dbReference type="Proteomes" id="UP001142055">
    <property type="component" value="Chromosome 4"/>
</dbReference>
<dbReference type="OMA" id="WRTNATI"/>